<feature type="active site" description="Proton donor" evidence="8">
    <location>
        <position position="201"/>
    </location>
</feature>
<keyword evidence="6" id="KW-0326">Glycosidase</keyword>
<evidence type="ECO:0000256" key="10">
    <source>
        <dbReference type="SAM" id="SignalP"/>
    </source>
</evidence>
<evidence type="ECO:0000313" key="11">
    <source>
        <dbReference type="EMBL" id="KIM45479.1"/>
    </source>
</evidence>
<evidence type="ECO:0000256" key="8">
    <source>
        <dbReference type="PIRSR" id="PIRSR606710-1"/>
    </source>
</evidence>
<reference evidence="12" key="2">
    <citation type="submission" date="2015-01" db="EMBL/GenBank/DDBJ databases">
        <title>Evolutionary Origins and Diversification of the Mycorrhizal Mutualists.</title>
        <authorList>
            <consortium name="DOE Joint Genome Institute"/>
            <consortium name="Mycorrhizal Genomics Consortium"/>
            <person name="Kohler A."/>
            <person name="Kuo A."/>
            <person name="Nagy L.G."/>
            <person name="Floudas D."/>
            <person name="Copeland A."/>
            <person name="Barry K.W."/>
            <person name="Cichocki N."/>
            <person name="Veneault-Fourrey C."/>
            <person name="LaButti K."/>
            <person name="Lindquist E.A."/>
            <person name="Lipzen A."/>
            <person name="Lundell T."/>
            <person name="Morin E."/>
            <person name="Murat C."/>
            <person name="Riley R."/>
            <person name="Ohm R."/>
            <person name="Sun H."/>
            <person name="Tunlid A."/>
            <person name="Henrissat B."/>
            <person name="Grigoriev I.V."/>
            <person name="Hibbett D.S."/>
            <person name="Martin F."/>
        </authorList>
    </citation>
    <scope>NUCLEOTIDE SEQUENCE [LARGE SCALE GENOMIC DNA]</scope>
    <source>
        <strain evidence="12">h7</strain>
    </source>
</reference>
<organism evidence="11 12">
    <name type="scientific">Hebeloma cylindrosporum</name>
    <dbReference type="NCBI Taxonomy" id="76867"/>
    <lineage>
        <taxon>Eukaryota</taxon>
        <taxon>Fungi</taxon>
        <taxon>Dikarya</taxon>
        <taxon>Basidiomycota</taxon>
        <taxon>Agaricomycotina</taxon>
        <taxon>Agaricomycetes</taxon>
        <taxon>Agaricomycetidae</taxon>
        <taxon>Agaricales</taxon>
        <taxon>Agaricineae</taxon>
        <taxon>Hymenogastraceae</taxon>
        <taxon>Hebeloma</taxon>
    </lineage>
</organism>
<keyword evidence="5 11" id="KW-0378">Hydrolase</keyword>
<dbReference type="PIRSF" id="PIRSF026534">
    <property type="entry name" value="Endo_alpha-L-arabinosidase"/>
    <property type="match status" value="1"/>
</dbReference>
<dbReference type="PANTHER" id="PTHR43301:SF3">
    <property type="entry name" value="ARABINAN ENDO-1,5-ALPHA-L-ARABINOSIDASE A-RELATED"/>
    <property type="match status" value="1"/>
</dbReference>
<feature type="chain" id="PRO_5002162703" description="arabinan endo-1,5-alpha-L-arabinosidase" evidence="10">
    <location>
        <begin position="20"/>
        <end position="310"/>
    </location>
</feature>
<accession>A0A0C3CMX3</accession>
<dbReference type="InterPro" id="IPR016840">
    <property type="entry name" value="Glyco_hydro_43_endo_a_Ara-ase"/>
</dbReference>
<dbReference type="SUPFAM" id="SSF75005">
    <property type="entry name" value="Arabinanase/levansucrase/invertase"/>
    <property type="match status" value="1"/>
</dbReference>
<dbReference type="AlphaFoldDB" id="A0A0C3CMX3"/>
<feature type="site" description="Important for catalytic activity, responsible for pKa modulation of the active site Glu and correct orientation of both the proton donor and substrate" evidence="9">
    <location>
        <position position="149"/>
    </location>
</feature>
<evidence type="ECO:0000256" key="5">
    <source>
        <dbReference type="ARBA" id="ARBA00022801"/>
    </source>
</evidence>
<evidence type="ECO:0000256" key="7">
    <source>
        <dbReference type="ARBA" id="ARBA00042202"/>
    </source>
</evidence>
<dbReference type="PANTHER" id="PTHR43301">
    <property type="entry name" value="ARABINAN ENDO-1,5-ALPHA-L-ARABINOSIDASE"/>
    <property type="match status" value="1"/>
</dbReference>
<dbReference type="UniPathway" id="UPA00667"/>
<comment type="pathway">
    <text evidence="2">Glycan metabolism; L-arabinan degradation.</text>
</comment>
<evidence type="ECO:0000256" key="3">
    <source>
        <dbReference type="ARBA" id="ARBA00009865"/>
    </source>
</evidence>
<feature type="signal peptide" evidence="10">
    <location>
        <begin position="1"/>
        <end position="19"/>
    </location>
</feature>
<keyword evidence="10" id="KW-0732">Signal</keyword>
<reference evidence="11 12" key="1">
    <citation type="submission" date="2014-04" db="EMBL/GenBank/DDBJ databases">
        <authorList>
            <consortium name="DOE Joint Genome Institute"/>
            <person name="Kuo A."/>
            <person name="Gay G."/>
            <person name="Dore J."/>
            <person name="Kohler A."/>
            <person name="Nagy L.G."/>
            <person name="Floudas D."/>
            <person name="Copeland A."/>
            <person name="Barry K.W."/>
            <person name="Cichocki N."/>
            <person name="Veneault-Fourrey C."/>
            <person name="LaButti K."/>
            <person name="Lindquist E.A."/>
            <person name="Lipzen A."/>
            <person name="Lundell T."/>
            <person name="Morin E."/>
            <person name="Murat C."/>
            <person name="Sun H."/>
            <person name="Tunlid A."/>
            <person name="Henrissat B."/>
            <person name="Grigoriev I.V."/>
            <person name="Hibbett D.S."/>
            <person name="Martin F."/>
            <person name="Nordberg H.P."/>
            <person name="Cantor M.N."/>
            <person name="Hua S.X."/>
        </authorList>
    </citation>
    <scope>NUCLEOTIDE SEQUENCE [LARGE SCALE GENOMIC DNA]</scope>
    <source>
        <strain evidence="12">h7</strain>
    </source>
</reference>
<evidence type="ECO:0000256" key="6">
    <source>
        <dbReference type="ARBA" id="ARBA00023295"/>
    </source>
</evidence>
<dbReference type="InterPro" id="IPR006710">
    <property type="entry name" value="Glyco_hydro_43"/>
</dbReference>
<comment type="similarity">
    <text evidence="3">Belongs to the glycosyl hydrolase 43 family.</text>
</comment>
<dbReference type="GO" id="GO:0031222">
    <property type="term" value="P:arabinan catabolic process"/>
    <property type="evidence" value="ECO:0007669"/>
    <property type="project" value="UniProtKB-UniPathway"/>
</dbReference>
<dbReference type="GO" id="GO:0046558">
    <property type="term" value="F:arabinan endo-1,5-alpha-L-arabinosidase activity"/>
    <property type="evidence" value="ECO:0007669"/>
    <property type="project" value="UniProtKB-EC"/>
</dbReference>
<gene>
    <name evidence="11" type="ORF">M413DRAFT_341632</name>
</gene>
<dbReference type="InterPro" id="IPR023296">
    <property type="entry name" value="Glyco_hydro_beta-prop_sf"/>
</dbReference>
<dbReference type="HOGENOM" id="CLU_009397_5_1_1"/>
<sequence>MLLKTPLAILSALVTVALAQVPPISLSGDTAVHDPTLCKDKNGKYFVFATAPGIAIRTSTDRITWTFEGAMWPNGAPWTDAYTGQSNANLWAPECHYTGSEFLVWYAASTGSLNSAIFLAKSSTGAPGSFTNLGLVTSTSTANDYNAIDPSVLIENGTWNFALGSYYTGIKYMTLDPSTGIASNSSVTSLARRFAADGAVEGSTIYKYGSYYYLFTSWDMCCHGTSSTYNIRVGRSSTVNGGYVDKSGVALTSGGGTLVLGSHGNIIGPGGQFVYTDNDGPILVYHYYTPYGSRLGINHLNFSSGWPVVV</sequence>
<evidence type="ECO:0000313" key="12">
    <source>
        <dbReference type="Proteomes" id="UP000053424"/>
    </source>
</evidence>
<feature type="active site" description="Proton acceptor" evidence="8">
    <location>
        <position position="34"/>
    </location>
</feature>
<dbReference type="STRING" id="686832.A0A0C3CMX3"/>
<proteinExistence type="inferred from homology"/>
<evidence type="ECO:0000256" key="2">
    <source>
        <dbReference type="ARBA" id="ARBA00004834"/>
    </source>
</evidence>
<dbReference type="CDD" id="cd08998">
    <property type="entry name" value="GH43_Arb43a-like"/>
    <property type="match status" value="1"/>
</dbReference>
<evidence type="ECO:0000256" key="4">
    <source>
        <dbReference type="ARBA" id="ARBA00012586"/>
    </source>
</evidence>
<keyword evidence="12" id="KW-1185">Reference proteome</keyword>
<dbReference type="OrthoDB" id="195678at2759"/>
<evidence type="ECO:0000256" key="1">
    <source>
        <dbReference type="ARBA" id="ARBA00000375"/>
    </source>
</evidence>
<protein>
    <recommendedName>
        <fullName evidence="4">arabinan endo-1,5-alpha-L-arabinosidase</fullName>
        <ecNumber evidence="4">3.2.1.99</ecNumber>
    </recommendedName>
    <alternativeName>
        <fullName evidence="7">Endo-1,5-alpha-L-arabinanase A</fullName>
    </alternativeName>
</protein>
<dbReference type="Pfam" id="PF04616">
    <property type="entry name" value="Glyco_hydro_43"/>
    <property type="match status" value="1"/>
</dbReference>
<name>A0A0C3CMX3_HEBCY</name>
<dbReference type="InterPro" id="IPR050727">
    <property type="entry name" value="GH43_arabinanases"/>
</dbReference>
<dbReference type="Gene3D" id="2.115.10.20">
    <property type="entry name" value="Glycosyl hydrolase domain, family 43"/>
    <property type="match status" value="1"/>
</dbReference>
<dbReference type="EMBL" id="KN831772">
    <property type="protein sequence ID" value="KIM45479.1"/>
    <property type="molecule type" value="Genomic_DNA"/>
</dbReference>
<dbReference type="Proteomes" id="UP000053424">
    <property type="component" value="Unassembled WGS sequence"/>
</dbReference>
<comment type="catalytic activity">
    <reaction evidence="1">
        <text>Endohydrolysis of (1-&gt;5)-alpha-arabinofuranosidic linkages in (1-&gt;5)-arabinans.</text>
        <dbReference type="EC" id="3.2.1.99"/>
    </reaction>
</comment>
<evidence type="ECO:0000256" key="9">
    <source>
        <dbReference type="PIRSR" id="PIRSR606710-2"/>
    </source>
</evidence>
<dbReference type="EC" id="3.2.1.99" evidence="4"/>